<keyword evidence="2 3" id="KW-0802">TPR repeat</keyword>
<evidence type="ECO:0000256" key="1">
    <source>
        <dbReference type="ARBA" id="ARBA00022737"/>
    </source>
</evidence>
<dbReference type="GO" id="GO:0006401">
    <property type="term" value="P:RNA catabolic process"/>
    <property type="evidence" value="ECO:0007669"/>
    <property type="project" value="InterPro"/>
</dbReference>
<proteinExistence type="predicted"/>
<dbReference type="PROSITE" id="PS50005">
    <property type="entry name" value="TPR"/>
    <property type="match status" value="1"/>
</dbReference>
<dbReference type="Pfam" id="PF13181">
    <property type="entry name" value="TPR_8"/>
    <property type="match status" value="1"/>
</dbReference>
<dbReference type="PANTHER" id="PTHR15704:SF7">
    <property type="entry name" value="SUPERKILLER COMPLEX PROTEIN 3"/>
    <property type="match status" value="1"/>
</dbReference>
<keyword evidence="1" id="KW-0677">Repeat</keyword>
<sequence length="434" mass="49835">MQLQHDPSVNHKNLASKCLAAAKYAVKLCPSTWIHWNLLGVICMSPYIRNYALAQHAYIMAIDKELNNAIVWCNLGTLYLYIGNFYKANEAYSRAQRADPAYINSWIGQASIAEMMQRKETMDLFRHAIQLGYHNQAAVGYAHWILDAILNSSTRKNTLYFESVSITYSATNVMTLYVENRPNDCYARNAYGLLLERQKLYKSAAEQFAVAVCNSTKNEKDLVSINLARVLIRLKKYNEAIKLCRTVTNVNYNSQCHLALALFKAAQYEEAYVTYETTLHSFADTEIEKSYTLCAMAAIAYTFQRVDDAKTLLFQCMQLQRPVITSLLAAASLGILHGDINLTTLVLNELKLYETHPKYGHHILNLFVYFYLIGNDIKKAITILSKAIFKYPVRVYVNDIIEHKRQHAIVFIVCIHNVMIQNMWKLWQMIAHYI</sequence>
<protein>
    <submittedName>
        <fullName evidence="4">Uncharacterized protein</fullName>
    </submittedName>
</protein>
<dbReference type="SMART" id="SM00028">
    <property type="entry name" value="TPR"/>
    <property type="match status" value="2"/>
</dbReference>
<evidence type="ECO:0000313" key="5">
    <source>
        <dbReference type="Proteomes" id="UP000655588"/>
    </source>
</evidence>
<gene>
    <name evidence="4" type="ORF">E2986_08054</name>
</gene>
<name>A0A833W2S3_9HYME</name>
<dbReference type="EMBL" id="WNWW01000023">
    <property type="protein sequence ID" value="KAF3430709.1"/>
    <property type="molecule type" value="Genomic_DNA"/>
</dbReference>
<reference evidence="4" key="1">
    <citation type="submission" date="2019-11" db="EMBL/GenBank/DDBJ databases">
        <title>The nuclear and mitochondrial genomes of Frieseomelitta varia - a highly eusocial stingless bee (Meliponini) with a permanently sterile worker caste.</title>
        <authorList>
            <person name="Freitas F.C.P."/>
            <person name="Lourenco A.P."/>
            <person name="Nunes F.M.F."/>
            <person name="Paschoal A.R."/>
            <person name="Abreu F.C.P."/>
            <person name="Barbin F.O."/>
            <person name="Bataglia L."/>
            <person name="Cardoso-Junior C.A.M."/>
            <person name="Cervoni M.S."/>
            <person name="Silva S.R."/>
            <person name="Dalarmi F."/>
            <person name="Del Lama M.A."/>
            <person name="Depintor T.S."/>
            <person name="Ferreira K.M."/>
            <person name="Goria P.S."/>
            <person name="Jaskot M.C."/>
            <person name="Lago D.C."/>
            <person name="Luna-Lucena D."/>
            <person name="Moda L.M."/>
            <person name="Nascimento L."/>
            <person name="Pedrino M."/>
            <person name="Rabico F.O."/>
            <person name="Sanches F.C."/>
            <person name="Santos D.E."/>
            <person name="Santos C.G."/>
            <person name="Vieira J."/>
            <person name="Lopes T.F."/>
            <person name="Barchuk A.R."/>
            <person name="Hartfelder K."/>
            <person name="Simoes Z.L.P."/>
            <person name="Bitondi M.M.G."/>
            <person name="Pinheiro D.G."/>
        </authorList>
    </citation>
    <scope>NUCLEOTIDE SEQUENCE</scope>
    <source>
        <strain evidence="4">USP_RPSP 00005682</strain>
        <tissue evidence="4">Whole individual</tissue>
    </source>
</reference>
<feature type="repeat" description="TPR" evidence="3">
    <location>
        <begin position="69"/>
        <end position="102"/>
    </location>
</feature>
<dbReference type="Proteomes" id="UP000655588">
    <property type="component" value="Unassembled WGS sequence"/>
</dbReference>
<dbReference type="SUPFAM" id="SSF48452">
    <property type="entry name" value="TPR-like"/>
    <property type="match status" value="2"/>
</dbReference>
<dbReference type="InterPro" id="IPR011990">
    <property type="entry name" value="TPR-like_helical_dom_sf"/>
</dbReference>
<evidence type="ECO:0000256" key="3">
    <source>
        <dbReference type="PROSITE-ProRule" id="PRU00339"/>
    </source>
</evidence>
<evidence type="ECO:0000313" key="4">
    <source>
        <dbReference type="EMBL" id="KAF3430709.1"/>
    </source>
</evidence>
<dbReference type="InterPro" id="IPR039226">
    <property type="entry name" value="Ski3/TTC37"/>
</dbReference>
<comment type="caution">
    <text evidence="4">The sequence shown here is derived from an EMBL/GenBank/DDBJ whole genome shotgun (WGS) entry which is preliminary data.</text>
</comment>
<dbReference type="PANTHER" id="PTHR15704">
    <property type="entry name" value="SUPERKILLER 3 PROTEIN-RELATED"/>
    <property type="match status" value="1"/>
</dbReference>
<organism evidence="4 5">
    <name type="scientific">Frieseomelitta varia</name>
    <dbReference type="NCBI Taxonomy" id="561572"/>
    <lineage>
        <taxon>Eukaryota</taxon>
        <taxon>Metazoa</taxon>
        <taxon>Ecdysozoa</taxon>
        <taxon>Arthropoda</taxon>
        <taxon>Hexapoda</taxon>
        <taxon>Insecta</taxon>
        <taxon>Pterygota</taxon>
        <taxon>Neoptera</taxon>
        <taxon>Endopterygota</taxon>
        <taxon>Hymenoptera</taxon>
        <taxon>Apocrita</taxon>
        <taxon>Aculeata</taxon>
        <taxon>Apoidea</taxon>
        <taxon>Anthophila</taxon>
        <taxon>Apidae</taxon>
        <taxon>Frieseomelitta</taxon>
    </lineage>
</organism>
<dbReference type="AlphaFoldDB" id="A0A833W2S3"/>
<accession>A0A833W2S3</accession>
<dbReference type="InterPro" id="IPR019734">
    <property type="entry name" value="TPR_rpt"/>
</dbReference>
<evidence type="ECO:0000256" key="2">
    <source>
        <dbReference type="ARBA" id="ARBA00022803"/>
    </source>
</evidence>
<keyword evidence="5" id="KW-1185">Reference proteome</keyword>
<dbReference type="Gene3D" id="1.25.40.10">
    <property type="entry name" value="Tetratricopeptide repeat domain"/>
    <property type="match status" value="2"/>
</dbReference>
<dbReference type="GO" id="GO:0055087">
    <property type="term" value="C:Ski complex"/>
    <property type="evidence" value="ECO:0007669"/>
    <property type="project" value="InterPro"/>
</dbReference>